<dbReference type="Proteomes" id="UP000474024">
    <property type="component" value="Unassembled WGS sequence"/>
</dbReference>
<proteinExistence type="predicted"/>
<dbReference type="AlphaFoldDB" id="A0A6L5YQ41"/>
<protein>
    <submittedName>
        <fullName evidence="2">Uncharacterized protein</fullName>
    </submittedName>
</protein>
<feature type="region of interest" description="Disordered" evidence="1">
    <location>
        <begin position="38"/>
        <end position="104"/>
    </location>
</feature>
<reference evidence="2 3" key="1">
    <citation type="submission" date="2019-08" db="EMBL/GenBank/DDBJ databases">
        <title>In-depth cultivation of the pig gut microbiome towards novel bacterial diversity and tailored functional studies.</title>
        <authorList>
            <person name="Wylensek D."/>
            <person name="Hitch T.C.A."/>
            <person name="Clavel T."/>
        </authorList>
    </citation>
    <scope>NUCLEOTIDE SEQUENCE [LARGE SCALE GENOMIC DNA]</scope>
    <source>
        <strain evidence="2 3">MUC/MUC-530-WT-4D</strain>
    </source>
</reference>
<dbReference type="RefSeq" id="WP_154429500.1">
    <property type="nucleotide sequence ID" value="NZ_VUNI01000007.1"/>
</dbReference>
<feature type="compositionally biased region" description="Polar residues" evidence="1">
    <location>
        <begin position="48"/>
        <end position="59"/>
    </location>
</feature>
<comment type="caution">
    <text evidence="2">The sequence shown here is derived from an EMBL/GenBank/DDBJ whole genome shotgun (WGS) entry which is preliminary data.</text>
</comment>
<evidence type="ECO:0000313" key="2">
    <source>
        <dbReference type="EMBL" id="MST74530.1"/>
    </source>
</evidence>
<organism evidence="2 3">
    <name type="scientific">Roseburia porci</name>
    <dbReference type="NCBI Taxonomy" id="2605790"/>
    <lineage>
        <taxon>Bacteria</taxon>
        <taxon>Bacillati</taxon>
        <taxon>Bacillota</taxon>
        <taxon>Clostridia</taxon>
        <taxon>Lachnospirales</taxon>
        <taxon>Lachnospiraceae</taxon>
        <taxon>Roseburia</taxon>
    </lineage>
</organism>
<gene>
    <name evidence="2" type="ORF">FYJ75_05685</name>
</gene>
<evidence type="ECO:0000313" key="3">
    <source>
        <dbReference type="Proteomes" id="UP000474024"/>
    </source>
</evidence>
<dbReference type="EMBL" id="VUNI01000007">
    <property type="protein sequence ID" value="MST74530.1"/>
    <property type="molecule type" value="Genomic_DNA"/>
</dbReference>
<accession>A0A6L5YQ41</accession>
<evidence type="ECO:0000256" key="1">
    <source>
        <dbReference type="SAM" id="MobiDB-lite"/>
    </source>
</evidence>
<feature type="compositionally biased region" description="Basic and acidic residues" evidence="1">
    <location>
        <begin position="60"/>
        <end position="76"/>
    </location>
</feature>
<keyword evidence="3" id="KW-1185">Reference proteome</keyword>
<name>A0A6L5YQ41_9FIRM</name>
<sequence length="104" mass="11980">MTIRPVVLNGMIQRTDDIGQLKQHEDAKPAVDQQNIQMQVQRAEHQSQKQVNKAENSQLMDERFDAKEEGKGQYRDNRKKNPSKKKEDGHVVAKKPVGNFDIKI</sequence>